<protein>
    <submittedName>
        <fullName evidence="1">Arsenic metallochaperone ArsD family protein</fullName>
    </submittedName>
</protein>
<proteinExistence type="predicted"/>
<dbReference type="Proteomes" id="UP000694660">
    <property type="component" value="Unassembled WGS sequence"/>
</dbReference>
<dbReference type="AlphaFoldDB" id="A0A944DGS7"/>
<gene>
    <name evidence="1" type="ORF">I8J34_22885</name>
</gene>
<dbReference type="GO" id="GO:0003677">
    <property type="term" value="F:DNA binding"/>
    <property type="evidence" value="ECO:0007669"/>
    <property type="project" value="InterPro"/>
</dbReference>
<organism evidence="1 2">
    <name type="scientific">Denitromonas iodatirespirans</name>
    <dbReference type="NCBI Taxonomy" id="2795389"/>
    <lineage>
        <taxon>Bacteria</taxon>
        <taxon>Pseudomonadati</taxon>
        <taxon>Pseudomonadota</taxon>
        <taxon>Betaproteobacteria</taxon>
        <taxon>Rhodocyclales</taxon>
        <taxon>Zoogloeaceae</taxon>
        <taxon>Denitromonas</taxon>
    </lineage>
</organism>
<dbReference type="GO" id="GO:0046685">
    <property type="term" value="P:response to arsenic-containing substance"/>
    <property type="evidence" value="ECO:0007669"/>
    <property type="project" value="InterPro"/>
</dbReference>
<dbReference type="RefSeq" id="WP_214363957.1">
    <property type="nucleotide sequence ID" value="NZ_JAEKFT010000049.1"/>
</dbReference>
<dbReference type="Pfam" id="PF06953">
    <property type="entry name" value="ArsD"/>
    <property type="match status" value="1"/>
</dbReference>
<dbReference type="EMBL" id="JAEKFT010000049">
    <property type="protein sequence ID" value="MBT0964033.1"/>
    <property type="molecule type" value="Genomic_DNA"/>
</dbReference>
<dbReference type="GO" id="GO:0045892">
    <property type="term" value="P:negative regulation of DNA-templated transcription"/>
    <property type="evidence" value="ECO:0007669"/>
    <property type="project" value="InterPro"/>
</dbReference>
<comment type="caution">
    <text evidence="1">The sequence shown here is derived from an EMBL/GenBank/DDBJ whole genome shotgun (WGS) entry which is preliminary data.</text>
</comment>
<reference evidence="2" key="1">
    <citation type="journal article" date="2022" name="ISME J.">
        <title>Genetic and phylogenetic analysis of dissimilatory iodate-reducing bacteria identifies potential niches across the world's oceans.</title>
        <authorList>
            <person name="Reyes-Umana V."/>
            <person name="Henning Z."/>
            <person name="Lee K."/>
            <person name="Barnum T.P."/>
            <person name="Coates J.D."/>
        </authorList>
    </citation>
    <scope>NUCLEOTIDE SEQUENCE [LARGE SCALE GENOMIC DNA]</scope>
    <source>
        <strain evidence="2">IR12</strain>
    </source>
</reference>
<name>A0A944DGS7_DENI1</name>
<evidence type="ECO:0000313" key="1">
    <source>
        <dbReference type="EMBL" id="MBT0964033.1"/>
    </source>
</evidence>
<dbReference type="InterPro" id="IPR010712">
    <property type="entry name" value="Arsenical-R_ArsD"/>
</dbReference>
<sequence>MKSIQVFEPAASAELAADVAADLDWAANNGARIDRFNLAEQPLAFSGNPTVRSFLDRSGPGALPLILLDGDIAMAGRYPTRGELSHWLGVNAAAPAEVSGCCSGGRCAG</sequence>
<dbReference type="Gene3D" id="3.40.30.10">
    <property type="entry name" value="Glutaredoxin"/>
    <property type="match status" value="1"/>
</dbReference>
<accession>A0A944DGS7</accession>
<evidence type="ECO:0000313" key="2">
    <source>
        <dbReference type="Proteomes" id="UP000694660"/>
    </source>
</evidence>
<keyword evidence="2" id="KW-1185">Reference proteome</keyword>